<keyword evidence="1" id="KW-0812">Transmembrane</keyword>
<proteinExistence type="predicted"/>
<evidence type="ECO:0000256" key="1">
    <source>
        <dbReference type="SAM" id="Phobius"/>
    </source>
</evidence>
<keyword evidence="1" id="KW-1133">Transmembrane helix</keyword>
<name>A0A0V8DMI0_LACLL</name>
<sequence>MIIFLKWLVPNISKEFLALSWTALIALILSAIAFMGIHYLSLTVFEIIAFAIAFTWLVMFINSLRGIIQEGNEWQVKLLQK</sequence>
<evidence type="ECO:0000313" key="3">
    <source>
        <dbReference type="Proteomes" id="UP000054230"/>
    </source>
</evidence>
<feature type="transmembrane region" description="Helical" evidence="1">
    <location>
        <begin position="16"/>
        <end position="41"/>
    </location>
</feature>
<protein>
    <submittedName>
        <fullName evidence="2">Putative ABC transporter permease protein (Putative)</fullName>
    </submittedName>
</protein>
<dbReference type="EMBL" id="LKLP01000004">
    <property type="protein sequence ID" value="KSU14738.1"/>
    <property type="molecule type" value="Genomic_DNA"/>
</dbReference>
<organism evidence="2 3">
    <name type="scientific">Lactococcus lactis subsp. lactis</name>
    <name type="common">Streptococcus lactis</name>
    <dbReference type="NCBI Taxonomy" id="1360"/>
    <lineage>
        <taxon>Bacteria</taxon>
        <taxon>Bacillati</taxon>
        <taxon>Bacillota</taxon>
        <taxon>Bacilli</taxon>
        <taxon>Lactobacillales</taxon>
        <taxon>Streptococcaceae</taxon>
        <taxon>Lactococcus</taxon>
    </lineage>
</organism>
<accession>A0A0V8DMI0</accession>
<dbReference type="PATRIC" id="fig|1360.106.peg.989"/>
<dbReference type="AlphaFoldDB" id="A0A0V8DMI0"/>
<gene>
    <name evidence="2" type="ORF">LMG8520_0163</name>
</gene>
<feature type="transmembrane region" description="Helical" evidence="1">
    <location>
        <begin position="47"/>
        <end position="68"/>
    </location>
</feature>
<keyword evidence="1" id="KW-0472">Membrane</keyword>
<evidence type="ECO:0000313" key="2">
    <source>
        <dbReference type="EMBL" id="KSU14738.1"/>
    </source>
</evidence>
<comment type="caution">
    <text evidence="2">The sequence shown here is derived from an EMBL/GenBank/DDBJ whole genome shotgun (WGS) entry which is preliminary data.</text>
</comment>
<reference evidence="3" key="1">
    <citation type="submission" date="2015-10" db="EMBL/GenBank/DDBJ databases">
        <title>Draft Genome Sequences of 11 Lactococcus lactis subspecies cremoris strains.</title>
        <authorList>
            <person name="Wels M."/>
            <person name="Backus L."/>
            <person name="Boekhorst J."/>
            <person name="Dijkstra A."/>
            <person name="Beerthuizen M."/>
            <person name="Kelly W."/>
            <person name="Siezen R."/>
            <person name="Bachmann H."/>
            <person name="Van Hijum S."/>
        </authorList>
    </citation>
    <scope>NUCLEOTIDE SEQUENCE [LARGE SCALE GENOMIC DNA]</scope>
    <source>
        <strain evidence="3">LMG8520</strain>
    </source>
</reference>
<dbReference type="Proteomes" id="UP000054230">
    <property type="component" value="Unassembled WGS sequence"/>
</dbReference>